<dbReference type="EMBL" id="MSFL01000019">
    <property type="protein sequence ID" value="PWY77018.1"/>
    <property type="molecule type" value="Genomic_DNA"/>
</dbReference>
<dbReference type="InterPro" id="IPR002018">
    <property type="entry name" value="CarbesteraseB"/>
</dbReference>
<dbReference type="PROSITE" id="PS00941">
    <property type="entry name" value="CARBOXYLESTERASE_B_2"/>
    <property type="match status" value="1"/>
</dbReference>
<dbReference type="FunFam" id="3.40.50.1820:FF:000263">
    <property type="entry name" value="Carboxylic ester hydrolase"/>
    <property type="match status" value="1"/>
</dbReference>
<feature type="signal peptide" evidence="1">
    <location>
        <begin position="1"/>
        <end position="26"/>
    </location>
</feature>
<sequence length="602" mass="66184">MLHNRSIALAILPLLLLLIARQPVSSSQQIQTLFASRLPVPLRDVLLANRPRVTLVQGTVVGTILTDTLKNPVDAFRGIPYALPPTGDRRFRRAVAVNASDDIIDVSEFGPRCPGKQLLNPKDTGGNEDCLTVNIFRPHGVEGKLPVAVYVHGGAYNRGTASMHNTASMVGWSDEPFIAVSFNYRIGALGFLPSTLSAEEGILNLGLHDQLLLFQWVQDNIPYFNGDPSKVTLIGLSAGAHSIAHHITTPGNPLFHRAIIESGSATSRALHPYNAPIHESQFQDFLALTNCISLPSSATFQCLRSLPASTIITASTKVFDKYNPSVRWAFQPVIDHELITRPPIDAWHAGAWNKMPILTGFNSNEGTYYVPRDMNSSAEFRAFFRTLLPAYSEEDIATIEGLYPDPQQNRDSEYLETRELDVGRQFKRVEAAYGHYAYVCPVRRTALFASGSGSVSGLGSEQPVWLYHWSLNKTVLGGANHGDQMEYETFNPSVREFSDTQEELAGVFHAYVTSFVVFGDPNVLRGRWGGRPRWEGYGEGNKQGDGYGEARNHNGQGRLMVFGEGNDERAGGDSVGVVAAMTDDVWAREECGFWGERSGVSD</sequence>
<evidence type="ECO:0000313" key="3">
    <source>
        <dbReference type="EMBL" id="PWY77018.1"/>
    </source>
</evidence>
<dbReference type="InterPro" id="IPR019819">
    <property type="entry name" value="Carboxylesterase_B_CS"/>
</dbReference>
<keyword evidence="1" id="KW-0732">Signal</keyword>
<dbReference type="VEuPathDB" id="FungiDB:BO70DRAFT_430537"/>
<dbReference type="OrthoDB" id="408631at2759"/>
<dbReference type="InterPro" id="IPR050309">
    <property type="entry name" value="Type-B_Carboxylest/Lipase"/>
</dbReference>
<dbReference type="AlphaFoldDB" id="A0A317VVU3"/>
<dbReference type="Proteomes" id="UP000247233">
    <property type="component" value="Unassembled WGS sequence"/>
</dbReference>
<evidence type="ECO:0000256" key="1">
    <source>
        <dbReference type="SAM" id="SignalP"/>
    </source>
</evidence>
<reference evidence="3 4" key="1">
    <citation type="submission" date="2016-12" db="EMBL/GenBank/DDBJ databases">
        <title>The genomes of Aspergillus section Nigri reveals drivers in fungal speciation.</title>
        <authorList>
            <consortium name="DOE Joint Genome Institute"/>
            <person name="Vesth T.C."/>
            <person name="Nybo J."/>
            <person name="Theobald S."/>
            <person name="Brandl J."/>
            <person name="Frisvad J.C."/>
            <person name="Nielsen K.F."/>
            <person name="Lyhne E.K."/>
            <person name="Kogle M.E."/>
            <person name="Kuo A."/>
            <person name="Riley R."/>
            <person name="Clum A."/>
            <person name="Nolan M."/>
            <person name="Lipzen A."/>
            <person name="Salamov A."/>
            <person name="Henrissat B."/>
            <person name="Wiebenga A."/>
            <person name="De Vries R.P."/>
            <person name="Grigoriev I.V."/>
            <person name="Mortensen U.H."/>
            <person name="Andersen M.R."/>
            <person name="Baker S.E."/>
        </authorList>
    </citation>
    <scope>NUCLEOTIDE SEQUENCE [LARGE SCALE GENOMIC DNA]</scope>
    <source>
        <strain evidence="3 4">CBS 117.55</strain>
    </source>
</reference>
<dbReference type="Gene3D" id="3.40.50.1820">
    <property type="entry name" value="alpha/beta hydrolase"/>
    <property type="match status" value="1"/>
</dbReference>
<dbReference type="GO" id="GO:0016787">
    <property type="term" value="F:hydrolase activity"/>
    <property type="evidence" value="ECO:0007669"/>
    <property type="project" value="UniProtKB-KW"/>
</dbReference>
<organism evidence="3 4">
    <name type="scientific">Aspergillus heteromorphus CBS 117.55</name>
    <dbReference type="NCBI Taxonomy" id="1448321"/>
    <lineage>
        <taxon>Eukaryota</taxon>
        <taxon>Fungi</taxon>
        <taxon>Dikarya</taxon>
        <taxon>Ascomycota</taxon>
        <taxon>Pezizomycotina</taxon>
        <taxon>Eurotiomycetes</taxon>
        <taxon>Eurotiomycetidae</taxon>
        <taxon>Eurotiales</taxon>
        <taxon>Aspergillaceae</taxon>
        <taxon>Aspergillus</taxon>
        <taxon>Aspergillus subgen. Circumdati</taxon>
    </lineage>
</organism>
<evidence type="ECO:0000313" key="4">
    <source>
        <dbReference type="Proteomes" id="UP000247233"/>
    </source>
</evidence>
<accession>A0A317VVU3</accession>
<protein>
    <submittedName>
        <fullName evidence="3">Alpha/beta-hydrolase</fullName>
    </submittedName>
</protein>
<keyword evidence="3" id="KW-0378">Hydrolase</keyword>
<dbReference type="STRING" id="1448321.A0A317VVU3"/>
<dbReference type="InterPro" id="IPR029058">
    <property type="entry name" value="AB_hydrolase_fold"/>
</dbReference>
<evidence type="ECO:0000259" key="2">
    <source>
        <dbReference type="Pfam" id="PF00135"/>
    </source>
</evidence>
<gene>
    <name evidence="3" type="ORF">BO70DRAFT_430537</name>
</gene>
<dbReference type="SUPFAM" id="SSF53474">
    <property type="entry name" value="alpha/beta-Hydrolases"/>
    <property type="match status" value="1"/>
</dbReference>
<feature type="chain" id="PRO_5016307919" evidence="1">
    <location>
        <begin position="27"/>
        <end position="602"/>
    </location>
</feature>
<dbReference type="RefSeq" id="XP_025397779.1">
    <property type="nucleotide sequence ID" value="XM_025548166.1"/>
</dbReference>
<feature type="domain" description="Carboxylesterase type B" evidence="2">
    <location>
        <begin position="51"/>
        <end position="541"/>
    </location>
</feature>
<dbReference type="GeneID" id="37070403"/>
<comment type="caution">
    <text evidence="3">The sequence shown here is derived from an EMBL/GenBank/DDBJ whole genome shotgun (WGS) entry which is preliminary data.</text>
</comment>
<proteinExistence type="predicted"/>
<dbReference type="Pfam" id="PF00135">
    <property type="entry name" value="COesterase"/>
    <property type="match status" value="1"/>
</dbReference>
<keyword evidence="4" id="KW-1185">Reference proteome</keyword>
<dbReference type="PANTHER" id="PTHR11559">
    <property type="entry name" value="CARBOXYLESTERASE"/>
    <property type="match status" value="1"/>
</dbReference>
<name>A0A317VVU3_9EURO</name>